<evidence type="ECO:0000313" key="3">
    <source>
        <dbReference type="EMBL" id="RTG84880.1"/>
    </source>
</evidence>
<feature type="compositionally biased region" description="Low complexity" evidence="1">
    <location>
        <begin position="1"/>
        <end position="28"/>
    </location>
</feature>
<gene>
    <name evidence="3" type="ORF">DC041_0011982</name>
</gene>
<evidence type="ECO:0000259" key="2">
    <source>
        <dbReference type="PROSITE" id="PS50030"/>
    </source>
</evidence>
<reference evidence="3 4" key="1">
    <citation type="journal article" date="2019" name="PLoS Pathog.">
        <title>Genome sequence of the bovine parasite Schistosoma bovis Tanzania.</title>
        <authorList>
            <person name="Oey H."/>
            <person name="Zakrzewski M."/>
            <person name="Gobert G."/>
            <person name="Gravermann K."/>
            <person name="Stoye J."/>
            <person name="Jones M."/>
            <person name="Mcmanus D."/>
            <person name="Krause L."/>
        </authorList>
    </citation>
    <scope>NUCLEOTIDE SEQUENCE [LARGE SCALE GENOMIC DNA]</scope>
    <source>
        <strain evidence="3 4">TAN1997</strain>
    </source>
</reference>
<feature type="region of interest" description="Disordered" evidence="1">
    <location>
        <begin position="781"/>
        <end position="808"/>
    </location>
</feature>
<feature type="compositionally biased region" description="Polar residues" evidence="1">
    <location>
        <begin position="340"/>
        <end position="373"/>
    </location>
</feature>
<sequence length="1466" mass="157461">MSQVTNTTTGISNNNNSNNTPWNRTPGKPGIGTGGTVNSYPTFSTPSNIPWSTTRNDAVDLIQGRGQIEDTINKIPTIHSLMSYDNNPKNSDTTITTGGGVGQMWPLPAIFDSNRNSDRNAVGGGVGEWATTPFSGQTTSNVSSLLGSPNTFPISNNHIQVLNPWSFDNPNNNCSITAPRAITGQQLNNVTLANTPSDTLNSDRSRRYMQHWTTLNNEQDLLNDDRSGLAFPLSSININNNSNNSVSGFGNPSDFIENQSLSSNINNNARGSNKLSEFDIGQTSLKKSSSDIDSSVCDAEEAIRTAVNTTEPWGIHPVDQSTPWNCSEANGDCLPIHSSGPITGSPPVSETSAASRISGHNQSSGVSTIQPTGSQSSLHSRRLSSTASSFNRDLESNVWPSEPPNGTGIWESHYESLGERTARWHQNSGNSTQASQAPFLSQLINPPNFTSNQISHPTIRSRPQQGQLPPSTESFRGINRAVPGTIFPVGQPPSNSSVMNLGTRPIFGGNHPIGPVNSNIAGTGSGGASSRSFPIANPVNLGSGVSWPYSSGTQPVDPSVPGINFGNKSRWPGQNMNRLPGKQQHPTPHVLPNMTSTGMRWPPGATTTHMQGIWPHTDQRRPGTVPGPWSTNASGMDSSSAGGFFNQPTQSIAPRVSQQIGTSEFPSSLTPARGVNQSFRTPQSAFYPPITPGFSSTPMSQRMFMSPQQHSHQLQQQSMIRAHVMRQLFNLGFTEDEIQPIFADTNTNVERALIDLRDRSGHPGIDELINALRPITSNLLPTPNSNDVRQQSDFPGQSTNPNRSMNAMRGNEKKKTSIAYQLYRLLVDLRDRSGHPGIDELINALRPITSNLLPTPNSNDVRQQSDFPGQSTNPNRSMNAMRGNEMMKSNIPVSNNNTNQPTENLELSLQLLQQRETQILQTIVQLHSKHQDLNQKLSHIRSATNVPFATNPVIHELQLQAFQVGQQIDAQQAQLKHVRSQAGMLRQITMSSSNLSNPSQNLNTTNITTVTPSSLLTSSGVIVGGGTTGQTVTNVQHIIPNCLTGTTNPVNCSGFNLLTNNNSSSVSSTSALSSSWCPISTQSGSMISGCSKTNQPLNISVVGNNSNGSENIDFLQDQSNFNMNSLLWESSPWSGSSPQLHENFSNNRNSLATDRRWTPSGSSSGGGNGGVVGGVSGNSSSRLPPPFISSQLSSLGDPRWSDMMNDVTSSMNDTRRQSFGAGVSEIDEMHNSGIDYHPMIPISISSKSWLLAHNIPPHISVGMLKMTVSSALNNHILRSAESSDRNSSNSTSIGSNGNNNDIDFEIHPNMSARWVLLGLNSPTHVSIVHDTLEGGNSNNNNGQQQTTGCYGSIKLITPTEALLHLQEIQSLASRLKGLNADGSQSTSSATIHSISQLSSSNMMRCDFNTNHNNNNIPSSESNHLLIGINATTINNSSASSSLPLTTTATTPANTVVTTVNNHSSDG</sequence>
<comment type="caution">
    <text evidence="3">The sequence shown here is derived from an EMBL/GenBank/DDBJ whole genome shotgun (WGS) entry which is preliminary data.</text>
</comment>
<evidence type="ECO:0000256" key="1">
    <source>
        <dbReference type="SAM" id="MobiDB-lite"/>
    </source>
</evidence>
<evidence type="ECO:0000313" key="4">
    <source>
        <dbReference type="Proteomes" id="UP000290809"/>
    </source>
</evidence>
<feature type="region of interest" description="Disordered" evidence="1">
    <location>
        <begin position="448"/>
        <end position="472"/>
    </location>
</feature>
<accession>A0A430QB08</accession>
<organism evidence="3 4">
    <name type="scientific">Schistosoma bovis</name>
    <name type="common">Blood fluke</name>
    <dbReference type="NCBI Taxonomy" id="6184"/>
    <lineage>
        <taxon>Eukaryota</taxon>
        <taxon>Metazoa</taxon>
        <taxon>Spiralia</taxon>
        <taxon>Lophotrochozoa</taxon>
        <taxon>Platyhelminthes</taxon>
        <taxon>Trematoda</taxon>
        <taxon>Digenea</taxon>
        <taxon>Strigeidida</taxon>
        <taxon>Schistosomatoidea</taxon>
        <taxon>Schistosomatidae</taxon>
        <taxon>Schistosoma</taxon>
    </lineage>
</organism>
<feature type="compositionally biased region" description="Polar residues" evidence="1">
    <location>
        <begin position="781"/>
        <end position="805"/>
    </location>
</feature>
<feature type="region of interest" description="Disordered" evidence="1">
    <location>
        <begin position="1"/>
        <end position="32"/>
    </location>
</feature>
<dbReference type="Proteomes" id="UP000290809">
    <property type="component" value="Unassembled WGS sequence"/>
</dbReference>
<dbReference type="PROSITE" id="PS50030">
    <property type="entry name" value="UBA"/>
    <property type="match status" value="1"/>
</dbReference>
<protein>
    <recommendedName>
        <fullName evidence="2">UBA domain-containing protein</fullName>
    </recommendedName>
</protein>
<feature type="region of interest" description="Disordered" evidence="1">
    <location>
        <begin position="1279"/>
        <end position="1300"/>
    </location>
</feature>
<feature type="region of interest" description="Disordered" evidence="1">
    <location>
        <begin position="1137"/>
        <end position="1199"/>
    </location>
</feature>
<feature type="region of interest" description="Disordered" evidence="1">
    <location>
        <begin position="337"/>
        <end position="411"/>
    </location>
</feature>
<keyword evidence="4" id="KW-1185">Reference proteome</keyword>
<name>A0A430QB08_SCHBO</name>
<feature type="compositionally biased region" description="Low complexity" evidence="1">
    <location>
        <begin position="1285"/>
        <end position="1300"/>
    </location>
</feature>
<feature type="compositionally biased region" description="Gly residues" evidence="1">
    <location>
        <begin position="1163"/>
        <end position="1176"/>
    </location>
</feature>
<feature type="compositionally biased region" description="Polar residues" evidence="1">
    <location>
        <begin position="1137"/>
        <end position="1152"/>
    </location>
</feature>
<feature type="region of interest" description="Disordered" evidence="1">
    <location>
        <begin position="855"/>
        <end position="877"/>
    </location>
</feature>
<feature type="compositionally biased region" description="Low complexity" evidence="1">
    <location>
        <begin position="374"/>
        <end position="389"/>
    </location>
</feature>
<feature type="domain" description="UBA" evidence="2">
    <location>
        <begin position="713"/>
        <end position="759"/>
    </location>
</feature>
<dbReference type="InterPro" id="IPR015940">
    <property type="entry name" value="UBA"/>
</dbReference>
<proteinExistence type="predicted"/>
<dbReference type="EMBL" id="QMKO01002081">
    <property type="protein sequence ID" value="RTG84880.1"/>
    <property type="molecule type" value="Genomic_DNA"/>
</dbReference>